<dbReference type="AlphaFoldDB" id="A0AAV9D2J7"/>
<reference evidence="1" key="1">
    <citation type="journal article" date="2023" name="Nat. Commun.">
        <title>Diploid and tetraploid genomes of Acorus and the evolution of monocots.</title>
        <authorList>
            <person name="Ma L."/>
            <person name="Liu K.W."/>
            <person name="Li Z."/>
            <person name="Hsiao Y.Y."/>
            <person name="Qi Y."/>
            <person name="Fu T."/>
            <person name="Tang G.D."/>
            <person name="Zhang D."/>
            <person name="Sun W.H."/>
            <person name="Liu D.K."/>
            <person name="Li Y."/>
            <person name="Chen G.Z."/>
            <person name="Liu X.D."/>
            <person name="Liao X.Y."/>
            <person name="Jiang Y.T."/>
            <person name="Yu X."/>
            <person name="Hao Y."/>
            <person name="Huang J."/>
            <person name="Zhao X.W."/>
            <person name="Ke S."/>
            <person name="Chen Y.Y."/>
            <person name="Wu W.L."/>
            <person name="Hsu J.L."/>
            <person name="Lin Y.F."/>
            <person name="Huang M.D."/>
            <person name="Li C.Y."/>
            <person name="Huang L."/>
            <person name="Wang Z.W."/>
            <person name="Zhao X."/>
            <person name="Zhong W.Y."/>
            <person name="Peng D.H."/>
            <person name="Ahmad S."/>
            <person name="Lan S."/>
            <person name="Zhang J.S."/>
            <person name="Tsai W.C."/>
            <person name="Van de Peer Y."/>
            <person name="Liu Z.J."/>
        </authorList>
    </citation>
    <scope>NUCLEOTIDE SEQUENCE</scope>
    <source>
        <strain evidence="1">CP</strain>
    </source>
</reference>
<keyword evidence="2" id="KW-1185">Reference proteome</keyword>
<reference evidence="1" key="2">
    <citation type="submission" date="2023-06" db="EMBL/GenBank/DDBJ databases">
        <authorList>
            <person name="Ma L."/>
            <person name="Liu K.-W."/>
            <person name="Li Z."/>
            <person name="Hsiao Y.-Y."/>
            <person name="Qi Y."/>
            <person name="Fu T."/>
            <person name="Tang G."/>
            <person name="Zhang D."/>
            <person name="Sun W.-H."/>
            <person name="Liu D.-K."/>
            <person name="Li Y."/>
            <person name="Chen G.-Z."/>
            <person name="Liu X.-D."/>
            <person name="Liao X.-Y."/>
            <person name="Jiang Y.-T."/>
            <person name="Yu X."/>
            <person name="Hao Y."/>
            <person name="Huang J."/>
            <person name="Zhao X.-W."/>
            <person name="Ke S."/>
            <person name="Chen Y.-Y."/>
            <person name="Wu W.-L."/>
            <person name="Hsu J.-L."/>
            <person name="Lin Y.-F."/>
            <person name="Huang M.-D."/>
            <person name="Li C.-Y."/>
            <person name="Huang L."/>
            <person name="Wang Z.-W."/>
            <person name="Zhao X."/>
            <person name="Zhong W.-Y."/>
            <person name="Peng D.-H."/>
            <person name="Ahmad S."/>
            <person name="Lan S."/>
            <person name="Zhang J.-S."/>
            <person name="Tsai W.-C."/>
            <person name="Van De Peer Y."/>
            <person name="Liu Z.-J."/>
        </authorList>
    </citation>
    <scope>NUCLEOTIDE SEQUENCE</scope>
    <source>
        <strain evidence="1">CP</strain>
        <tissue evidence="1">Leaves</tissue>
    </source>
</reference>
<comment type="caution">
    <text evidence="1">The sequence shown here is derived from an EMBL/GenBank/DDBJ whole genome shotgun (WGS) entry which is preliminary data.</text>
</comment>
<sequence length="142" mass="16760">MKFFAENEYGKHYPAIRNELLYRDEAELDKILCGIVNYPDDDRIRSEYGTDPDLYSAIVRYRDFCIGKGDKTLLSKEERLALVKDDRDKTLYDAKMRYMNYALKDWARRDAVDASISETEEEEIPGDQEVKNWRSVLTSIFH</sequence>
<gene>
    <name evidence="1" type="ORF">QJS10_CPA16g00787</name>
</gene>
<dbReference type="EMBL" id="JAUJYO010000016">
    <property type="protein sequence ID" value="KAK1294648.1"/>
    <property type="molecule type" value="Genomic_DNA"/>
</dbReference>
<name>A0AAV9D2J7_ACOCL</name>
<protein>
    <submittedName>
        <fullName evidence="1">Uncharacterized protein</fullName>
    </submittedName>
</protein>
<dbReference type="Proteomes" id="UP001180020">
    <property type="component" value="Unassembled WGS sequence"/>
</dbReference>
<proteinExistence type="predicted"/>
<evidence type="ECO:0000313" key="1">
    <source>
        <dbReference type="EMBL" id="KAK1294648.1"/>
    </source>
</evidence>
<accession>A0AAV9D2J7</accession>
<organism evidence="1 2">
    <name type="scientific">Acorus calamus</name>
    <name type="common">Sweet flag</name>
    <dbReference type="NCBI Taxonomy" id="4465"/>
    <lineage>
        <taxon>Eukaryota</taxon>
        <taxon>Viridiplantae</taxon>
        <taxon>Streptophyta</taxon>
        <taxon>Embryophyta</taxon>
        <taxon>Tracheophyta</taxon>
        <taxon>Spermatophyta</taxon>
        <taxon>Magnoliopsida</taxon>
        <taxon>Liliopsida</taxon>
        <taxon>Acoraceae</taxon>
        <taxon>Acorus</taxon>
    </lineage>
</organism>
<evidence type="ECO:0000313" key="2">
    <source>
        <dbReference type="Proteomes" id="UP001180020"/>
    </source>
</evidence>